<dbReference type="OrthoDB" id="197461at2"/>
<keyword evidence="1" id="KW-0812">Transmembrane</keyword>
<dbReference type="AlphaFoldDB" id="A0A1B0ZPN0"/>
<dbReference type="Proteomes" id="UP000092565">
    <property type="component" value="Chromosome"/>
</dbReference>
<dbReference type="EMBL" id="JARCJK010000008">
    <property type="protein sequence ID" value="MDE4167174.1"/>
    <property type="molecule type" value="Genomic_DNA"/>
</dbReference>
<feature type="transmembrane region" description="Helical" evidence="1">
    <location>
        <begin position="12"/>
        <end position="29"/>
    </location>
</feature>
<dbReference type="Pfam" id="PF09834">
    <property type="entry name" value="DUF2061"/>
    <property type="match status" value="1"/>
</dbReference>
<dbReference type="EMBL" id="CP015124">
    <property type="protein sequence ID" value="ANP36100.1"/>
    <property type="molecule type" value="Genomic_DNA"/>
</dbReference>
<evidence type="ECO:0000313" key="5">
    <source>
        <dbReference type="Proteomes" id="UP000092565"/>
    </source>
</evidence>
<keyword evidence="1" id="KW-0472">Membrane</keyword>
<gene>
    <name evidence="3" type="ORF">JL2886_01179</name>
    <name evidence="4" type="ORF">PXK24_15875</name>
</gene>
<dbReference type="InterPro" id="IPR018638">
    <property type="entry name" value="DUF2061_membrane"/>
</dbReference>
<keyword evidence="1" id="KW-1133">Transmembrane helix</keyword>
<accession>A0A1B0ZPN0</accession>
<reference evidence="3 5" key="1">
    <citation type="submission" date="2016-04" db="EMBL/GenBank/DDBJ databases">
        <authorList>
            <person name="Evans L.H."/>
            <person name="Alamgir A."/>
            <person name="Owens N."/>
            <person name="Weber N.D."/>
            <person name="Virtaneva K."/>
            <person name="Barbian K."/>
            <person name="Babar A."/>
            <person name="Rosenke K."/>
        </authorList>
    </citation>
    <scope>NUCLEOTIDE SEQUENCE [LARGE SCALE GENOMIC DNA]</scope>
    <source>
        <strain evidence="3 5">JL2886</strain>
    </source>
</reference>
<sequence>METRRRSVVKAVIWNVIGLTVMTVVGMLATGSATVGGAMALVNTGLGFVTYLIYERIWAGIAWGRAHV</sequence>
<evidence type="ECO:0000313" key="4">
    <source>
        <dbReference type="EMBL" id="MDE4167174.1"/>
    </source>
</evidence>
<evidence type="ECO:0000259" key="2">
    <source>
        <dbReference type="Pfam" id="PF09834"/>
    </source>
</evidence>
<name>A0A1B0ZPN0_9RHOB</name>
<proteinExistence type="predicted"/>
<protein>
    <submittedName>
        <fullName evidence="4">DUF2061 domain-containing protein</fullName>
    </submittedName>
</protein>
<reference evidence="4 6" key="2">
    <citation type="submission" date="2023-02" db="EMBL/GenBank/DDBJ databases">
        <title>Population genomics of bacteria associated with diatom.</title>
        <authorList>
            <person name="Xie J."/>
            <person name="Wang H."/>
        </authorList>
    </citation>
    <scope>NUCLEOTIDE SEQUENCE [LARGE SCALE GENOMIC DNA]</scope>
    <source>
        <strain evidence="4 6">PT47_8</strain>
    </source>
</reference>
<keyword evidence="5" id="KW-1185">Reference proteome</keyword>
<evidence type="ECO:0000256" key="1">
    <source>
        <dbReference type="SAM" id="Phobius"/>
    </source>
</evidence>
<dbReference type="RefSeq" id="WP_065271122.1">
    <property type="nucleotide sequence ID" value="NZ_CP015124.1"/>
</dbReference>
<feature type="transmembrane region" description="Helical" evidence="1">
    <location>
        <begin position="35"/>
        <end position="54"/>
    </location>
</feature>
<organism evidence="3 5">
    <name type="scientific">Phaeobacter gallaeciensis</name>
    <dbReference type="NCBI Taxonomy" id="60890"/>
    <lineage>
        <taxon>Bacteria</taxon>
        <taxon>Pseudomonadati</taxon>
        <taxon>Pseudomonadota</taxon>
        <taxon>Alphaproteobacteria</taxon>
        <taxon>Rhodobacterales</taxon>
        <taxon>Roseobacteraceae</taxon>
        <taxon>Phaeobacter</taxon>
    </lineage>
</organism>
<evidence type="ECO:0000313" key="3">
    <source>
        <dbReference type="EMBL" id="ANP36100.1"/>
    </source>
</evidence>
<evidence type="ECO:0000313" key="6">
    <source>
        <dbReference type="Proteomes" id="UP001218364"/>
    </source>
</evidence>
<feature type="domain" description="DUF2061" evidence="2">
    <location>
        <begin position="8"/>
        <end position="59"/>
    </location>
</feature>
<dbReference type="Proteomes" id="UP001218364">
    <property type="component" value="Unassembled WGS sequence"/>
</dbReference>